<dbReference type="Proteomes" id="UP001148018">
    <property type="component" value="Unassembled WGS sequence"/>
</dbReference>
<dbReference type="Gene3D" id="6.10.250.1020">
    <property type="match status" value="1"/>
</dbReference>
<feature type="non-terminal residue" evidence="10">
    <location>
        <position position="91"/>
    </location>
</feature>
<dbReference type="GO" id="GO:0051607">
    <property type="term" value="P:defense response to virus"/>
    <property type="evidence" value="ECO:0007669"/>
    <property type="project" value="TreeGrafter"/>
</dbReference>
<comment type="similarity">
    <text evidence="3">Belongs to the NIP3 family.</text>
</comment>
<dbReference type="GO" id="GO:0042802">
    <property type="term" value="F:identical protein binding"/>
    <property type="evidence" value="ECO:0007669"/>
    <property type="project" value="UniProtKB-ARBA"/>
</dbReference>
<keyword evidence="11" id="KW-1185">Reference proteome</keyword>
<dbReference type="GO" id="GO:0097345">
    <property type="term" value="P:mitochondrial outer membrane permeabilization"/>
    <property type="evidence" value="ECO:0007669"/>
    <property type="project" value="TreeGrafter"/>
</dbReference>
<organism evidence="10 11">
    <name type="scientific">Muraenolepis orangiensis</name>
    <name type="common">Patagonian moray cod</name>
    <dbReference type="NCBI Taxonomy" id="630683"/>
    <lineage>
        <taxon>Eukaryota</taxon>
        <taxon>Metazoa</taxon>
        <taxon>Chordata</taxon>
        <taxon>Craniata</taxon>
        <taxon>Vertebrata</taxon>
        <taxon>Euteleostomi</taxon>
        <taxon>Actinopterygii</taxon>
        <taxon>Neopterygii</taxon>
        <taxon>Teleostei</taxon>
        <taxon>Neoteleostei</taxon>
        <taxon>Acanthomorphata</taxon>
        <taxon>Zeiogadaria</taxon>
        <taxon>Gadariae</taxon>
        <taxon>Gadiformes</taxon>
        <taxon>Muraenolepidoidei</taxon>
        <taxon>Muraenolepididae</taxon>
        <taxon>Muraenolepis</taxon>
    </lineage>
</organism>
<keyword evidence="6 9" id="KW-1133">Transmembrane helix</keyword>
<gene>
    <name evidence="10" type="ORF">NHX12_027810</name>
</gene>
<sequence length="91" mass="9821">GELERVLLEAQLECERYPRAPSHPDTDRVMIQHPRKPGSLSVRKTGVMKSGIFSSDALLILIPSLLASHLLTLGIGVYIGKQLAASTTSAL</sequence>
<evidence type="ECO:0000313" key="10">
    <source>
        <dbReference type="EMBL" id="KAJ3605766.1"/>
    </source>
</evidence>
<dbReference type="GO" id="GO:0005741">
    <property type="term" value="C:mitochondrial outer membrane"/>
    <property type="evidence" value="ECO:0007669"/>
    <property type="project" value="TreeGrafter"/>
</dbReference>
<evidence type="ECO:0000256" key="5">
    <source>
        <dbReference type="ARBA" id="ARBA00022703"/>
    </source>
</evidence>
<accession>A0A9Q0EFD1</accession>
<dbReference type="GO" id="GO:0043065">
    <property type="term" value="P:positive regulation of apoptotic process"/>
    <property type="evidence" value="ECO:0007669"/>
    <property type="project" value="InterPro"/>
</dbReference>
<keyword evidence="8 9" id="KW-0472">Membrane</keyword>
<name>A0A9Q0EFD1_9TELE</name>
<keyword evidence="5" id="KW-0053">Apoptosis</keyword>
<evidence type="ECO:0000256" key="2">
    <source>
        <dbReference type="ARBA" id="ARBA00004325"/>
    </source>
</evidence>
<dbReference type="PANTHER" id="PTHR15186:SF9">
    <property type="entry name" value="BCL-2_ADENOVIRUS E1B 19KD INTERACTION PROTEIN XR"/>
    <property type="match status" value="1"/>
</dbReference>
<evidence type="ECO:0000313" key="11">
    <source>
        <dbReference type="Proteomes" id="UP001148018"/>
    </source>
</evidence>
<evidence type="ECO:0000256" key="8">
    <source>
        <dbReference type="ARBA" id="ARBA00023136"/>
    </source>
</evidence>
<evidence type="ECO:0000256" key="9">
    <source>
        <dbReference type="SAM" id="Phobius"/>
    </source>
</evidence>
<evidence type="ECO:0000256" key="6">
    <source>
        <dbReference type="ARBA" id="ARBA00022989"/>
    </source>
</evidence>
<comment type="caution">
    <text evidence="10">The sequence shown here is derived from an EMBL/GenBank/DDBJ whole genome shotgun (WGS) entry which is preliminary data.</text>
</comment>
<proteinExistence type="inferred from homology"/>
<evidence type="ECO:0000256" key="7">
    <source>
        <dbReference type="ARBA" id="ARBA00023128"/>
    </source>
</evidence>
<dbReference type="GO" id="GO:0005783">
    <property type="term" value="C:endoplasmic reticulum"/>
    <property type="evidence" value="ECO:0007669"/>
    <property type="project" value="TreeGrafter"/>
</dbReference>
<keyword evidence="7" id="KW-0496">Mitochondrion</keyword>
<evidence type="ECO:0000256" key="4">
    <source>
        <dbReference type="ARBA" id="ARBA00022692"/>
    </source>
</evidence>
<dbReference type="GO" id="GO:0005635">
    <property type="term" value="C:nuclear envelope"/>
    <property type="evidence" value="ECO:0007669"/>
    <property type="project" value="TreeGrafter"/>
</dbReference>
<feature type="transmembrane region" description="Helical" evidence="9">
    <location>
        <begin position="57"/>
        <end position="79"/>
    </location>
</feature>
<evidence type="ECO:0000256" key="1">
    <source>
        <dbReference type="ARBA" id="ARBA00004167"/>
    </source>
</evidence>
<dbReference type="InterPro" id="IPR010548">
    <property type="entry name" value="BNIP3"/>
</dbReference>
<dbReference type="PANTHER" id="PTHR15186">
    <property type="entry name" value="RE48077P"/>
    <property type="match status" value="1"/>
</dbReference>
<reference evidence="10" key="1">
    <citation type="submission" date="2022-07" db="EMBL/GenBank/DDBJ databases">
        <title>Chromosome-level genome of Muraenolepis orangiensis.</title>
        <authorList>
            <person name="Kim J."/>
        </authorList>
    </citation>
    <scope>NUCLEOTIDE SEQUENCE</scope>
    <source>
        <strain evidence="10">KU_S4_2022</strain>
        <tissue evidence="10">Muscle</tissue>
    </source>
</reference>
<evidence type="ECO:0000256" key="3">
    <source>
        <dbReference type="ARBA" id="ARBA00007710"/>
    </source>
</evidence>
<dbReference type="EMBL" id="JANIIK010000043">
    <property type="protein sequence ID" value="KAJ3605766.1"/>
    <property type="molecule type" value="Genomic_DNA"/>
</dbReference>
<evidence type="ECO:0008006" key="12">
    <source>
        <dbReference type="Google" id="ProtNLM"/>
    </source>
</evidence>
<dbReference type="AlphaFoldDB" id="A0A9Q0EFD1"/>
<protein>
    <recommendedName>
        <fullName evidence="12">BNI3L protein</fullName>
    </recommendedName>
</protein>
<comment type="subcellular location">
    <subcellularLocation>
        <location evidence="1">Membrane</location>
        <topology evidence="1">Single-pass membrane protein</topology>
    </subcellularLocation>
    <subcellularLocation>
        <location evidence="2">Mitochondrion membrane</location>
    </subcellularLocation>
</comment>
<dbReference type="Pfam" id="PF06553">
    <property type="entry name" value="BNIP3"/>
    <property type="match status" value="1"/>
</dbReference>
<keyword evidence="4 9" id="KW-0812">Transmembrane</keyword>
<dbReference type="OrthoDB" id="5857140at2759"/>